<organism evidence="9 10">
    <name type="scientific">Gardnerella vaginalis 1500E</name>
    <dbReference type="NCBI Taxonomy" id="698957"/>
    <lineage>
        <taxon>Bacteria</taxon>
        <taxon>Bacillati</taxon>
        <taxon>Actinomycetota</taxon>
        <taxon>Actinomycetes</taxon>
        <taxon>Bifidobacteriales</taxon>
        <taxon>Bifidobacteriaceae</taxon>
        <taxon>Gardnerella</taxon>
    </lineage>
</organism>
<evidence type="ECO:0000313" key="10">
    <source>
        <dbReference type="Proteomes" id="UP000032875"/>
    </source>
</evidence>
<dbReference type="Gene3D" id="2.40.440.10">
    <property type="entry name" value="L,D-transpeptidase catalytic domain-like"/>
    <property type="match status" value="1"/>
</dbReference>
<protein>
    <recommendedName>
        <fullName evidence="8">L,D-TPase catalytic domain-containing protein</fullName>
    </recommendedName>
</protein>
<dbReference type="PROSITE" id="PS52029">
    <property type="entry name" value="LD_TPASE"/>
    <property type="match status" value="1"/>
</dbReference>
<evidence type="ECO:0000256" key="3">
    <source>
        <dbReference type="ARBA" id="ARBA00022960"/>
    </source>
</evidence>
<dbReference type="AlphaFoldDB" id="I4M0J2"/>
<keyword evidence="7" id="KW-0812">Transmembrane</keyword>
<accession>I4M0J2</accession>
<keyword evidence="4 6" id="KW-0573">Peptidoglycan synthesis</keyword>
<dbReference type="CDD" id="cd16913">
    <property type="entry name" value="YkuD_like"/>
    <property type="match status" value="1"/>
</dbReference>
<dbReference type="PANTHER" id="PTHR30582">
    <property type="entry name" value="L,D-TRANSPEPTIDASE"/>
    <property type="match status" value="1"/>
</dbReference>
<dbReference type="EMBL" id="ADES01000011">
    <property type="protein sequence ID" value="EIK82732.1"/>
    <property type="molecule type" value="Genomic_DNA"/>
</dbReference>
<dbReference type="SUPFAM" id="SSF141523">
    <property type="entry name" value="L,D-transpeptidase catalytic domain-like"/>
    <property type="match status" value="1"/>
</dbReference>
<dbReference type="GO" id="GO:0071555">
    <property type="term" value="P:cell wall organization"/>
    <property type="evidence" value="ECO:0007669"/>
    <property type="project" value="UniProtKB-UniRule"/>
</dbReference>
<feature type="transmembrane region" description="Helical" evidence="7">
    <location>
        <begin position="31"/>
        <end position="53"/>
    </location>
</feature>
<reference evidence="9 10" key="1">
    <citation type="journal article" date="2012" name="J. Bacteriol.">
        <title>Comparative Genomic Analyses of 17 Clinical Isolates of Gardnerella vaginalis Provide Evidence of Multiple Genetically Isolated Clades Consistent with Subspeciation into Genovars.</title>
        <authorList>
            <person name="Ahmed A."/>
            <person name="Earl J."/>
            <person name="Retchless A."/>
            <person name="Hillier S."/>
            <person name="Rabe L."/>
            <person name="Cherpes T."/>
            <person name="Powell E."/>
            <person name="Janto B."/>
            <person name="Eutsey R."/>
            <person name="Hiller N.L."/>
            <person name="Boissy R."/>
            <person name="Dahlgreen M."/>
            <person name="Hall B."/>
            <person name="Costerton J."/>
            <person name="Post J.C."/>
            <person name="Hu F."/>
            <person name="Ehrlich G."/>
        </authorList>
    </citation>
    <scope>NUCLEOTIDE SEQUENCE [LARGE SCALE GENOMIC DNA]</scope>
    <source>
        <strain evidence="9 10">1500E</strain>
    </source>
</reference>
<dbReference type="PANTHER" id="PTHR30582:SF2">
    <property type="entry name" value="L,D-TRANSPEPTIDASE YCIB-RELATED"/>
    <property type="match status" value="1"/>
</dbReference>
<dbReference type="InterPro" id="IPR050979">
    <property type="entry name" value="LD-transpeptidase"/>
</dbReference>
<feature type="active site" description="Proton donor/acceptor" evidence="6">
    <location>
        <position position="215"/>
    </location>
</feature>
<comment type="caution">
    <text evidence="9">The sequence shown here is derived from an EMBL/GenBank/DDBJ whole genome shotgun (WGS) entry which is preliminary data.</text>
</comment>
<keyword evidence="3 6" id="KW-0133">Cell shape</keyword>
<dbReference type="InterPro" id="IPR038063">
    <property type="entry name" value="Transpep_catalytic_dom"/>
</dbReference>
<evidence type="ECO:0000256" key="5">
    <source>
        <dbReference type="ARBA" id="ARBA00023316"/>
    </source>
</evidence>
<dbReference type="GO" id="GO:0005576">
    <property type="term" value="C:extracellular region"/>
    <property type="evidence" value="ECO:0007669"/>
    <property type="project" value="TreeGrafter"/>
</dbReference>
<dbReference type="GO" id="GO:0071972">
    <property type="term" value="F:peptidoglycan L,D-transpeptidase activity"/>
    <property type="evidence" value="ECO:0007669"/>
    <property type="project" value="TreeGrafter"/>
</dbReference>
<evidence type="ECO:0000256" key="6">
    <source>
        <dbReference type="PROSITE-ProRule" id="PRU01373"/>
    </source>
</evidence>
<dbReference type="Proteomes" id="UP000032875">
    <property type="component" value="Unassembled WGS sequence"/>
</dbReference>
<dbReference type="GO" id="GO:0016740">
    <property type="term" value="F:transferase activity"/>
    <property type="evidence" value="ECO:0007669"/>
    <property type="project" value="UniProtKB-KW"/>
</dbReference>
<dbReference type="GO" id="GO:0008360">
    <property type="term" value="P:regulation of cell shape"/>
    <property type="evidence" value="ECO:0007669"/>
    <property type="project" value="UniProtKB-UniRule"/>
</dbReference>
<comment type="pathway">
    <text evidence="1 6">Cell wall biogenesis; peptidoglycan biosynthesis.</text>
</comment>
<dbReference type="Pfam" id="PF03734">
    <property type="entry name" value="YkuD"/>
    <property type="match status" value="1"/>
</dbReference>
<sequence>MQFIRDFVSDIRKCARFFAKMRRWWIRSSKTMRYISASILAMLIVIFLLFVGFETSNVLSTTYQYGVQARKNALIEKNKNNCVGSENNSNRRNINNNINNTSKNKYYKYCNKSSLKKTNGKSDFWKYPTGGAYPNLTGIKVSDLHIDVNLKKQRVYIIAKGKTVYSMIMSSGIKDSTPHGDYHIDGMRNKHFYNQNEKVGADYWVGFIDAEYLFHSVPTNYNFGEYIASEGMKLGKPASHGCVRLSVADAKWFYENIPDGTSVHIG</sequence>
<proteinExistence type="predicted"/>
<evidence type="ECO:0000256" key="2">
    <source>
        <dbReference type="ARBA" id="ARBA00022679"/>
    </source>
</evidence>
<gene>
    <name evidence="9" type="ORF">CGSMWGv1500E_02986</name>
</gene>
<name>I4M0J2_GARVA</name>
<evidence type="ECO:0000256" key="4">
    <source>
        <dbReference type="ARBA" id="ARBA00022984"/>
    </source>
</evidence>
<feature type="active site" description="Nucleophile" evidence="6">
    <location>
        <position position="242"/>
    </location>
</feature>
<keyword evidence="2" id="KW-0808">Transferase</keyword>
<dbReference type="GO" id="GO:0018104">
    <property type="term" value="P:peptidoglycan-protein cross-linking"/>
    <property type="evidence" value="ECO:0007669"/>
    <property type="project" value="TreeGrafter"/>
</dbReference>
<evidence type="ECO:0000256" key="7">
    <source>
        <dbReference type="SAM" id="Phobius"/>
    </source>
</evidence>
<dbReference type="InterPro" id="IPR005490">
    <property type="entry name" value="LD_TPept_cat_dom"/>
</dbReference>
<keyword evidence="7" id="KW-0472">Membrane</keyword>
<dbReference type="PATRIC" id="fig|698957.3.peg.582"/>
<evidence type="ECO:0000256" key="1">
    <source>
        <dbReference type="ARBA" id="ARBA00004752"/>
    </source>
</evidence>
<keyword evidence="5 6" id="KW-0961">Cell wall biogenesis/degradation</keyword>
<evidence type="ECO:0000313" key="9">
    <source>
        <dbReference type="EMBL" id="EIK82732.1"/>
    </source>
</evidence>
<dbReference type="UniPathway" id="UPA00219"/>
<evidence type="ECO:0000259" key="8">
    <source>
        <dbReference type="PROSITE" id="PS52029"/>
    </source>
</evidence>
<feature type="domain" description="L,D-TPase catalytic" evidence="8">
    <location>
        <begin position="144"/>
        <end position="266"/>
    </location>
</feature>
<keyword evidence="7" id="KW-1133">Transmembrane helix</keyword>